<evidence type="ECO:0000313" key="2">
    <source>
        <dbReference type="Proteomes" id="UP000253594"/>
    </source>
</evidence>
<dbReference type="AlphaFoldDB" id="A0A367LVV9"/>
<reference evidence="1 2" key="1">
    <citation type="submission" date="2018-07" db="EMBL/GenBank/DDBJ databases">
        <title>Mechanisms of high-level aminoglycoside resistance among Gram-negative pathogens in Brazil.</title>
        <authorList>
            <person name="Ballaben A.S."/>
            <person name="Darini A.L.C."/>
            <person name="Doi Y."/>
        </authorList>
    </citation>
    <scope>NUCLEOTIDE SEQUENCE [LARGE SCALE GENOMIC DNA]</scope>
    <source>
        <strain evidence="1 2">B2-305</strain>
    </source>
</reference>
<dbReference type="EMBL" id="QORE01003291">
    <property type="protein sequence ID" value="RCI69232.1"/>
    <property type="molecule type" value="Genomic_DNA"/>
</dbReference>
<organism evidence="1 2">
    <name type="scientific">Pseudomonas aeruginosa</name>
    <dbReference type="NCBI Taxonomy" id="287"/>
    <lineage>
        <taxon>Bacteria</taxon>
        <taxon>Pseudomonadati</taxon>
        <taxon>Pseudomonadota</taxon>
        <taxon>Gammaproteobacteria</taxon>
        <taxon>Pseudomonadales</taxon>
        <taxon>Pseudomonadaceae</taxon>
        <taxon>Pseudomonas</taxon>
    </lineage>
</organism>
<gene>
    <name evidence="1" type="ORF">DT376_41050</name>
</gene>
<sequence length="42" mass="4595">PVADLLAQRFAVAMKRLGLDRREGFGLDCSRFAVPGAQMALF</sequence>
<name>A0A367LVV9_PSEAI</name>
<dbReference type="Proteomes" id="UP000253594">
    <property type="component" value="Unassembled WGS sequence"/>
</dbReference>
<comment type="caution">
    <text evidence="1">The sequence shown here is derived from an EMBL/GenBank/DDBJ whole genome shotgun (WGS) entry which is preliminary data.</text>
</comment>
<proteinExistence type="predicted"/>
<protein>
    <submittedName>
        <fullName evidence="1">Radical SAM protein</fullName>
    </submittedName>
</protein>
<feature type="non-terminal residue" evidence="1">
    <location>
        <position position="1"/>
    </location>
</feature>
<evidence type="ECO:0000313" key="1">
    <source>
        <dbReference type="EMBL" id="RCI69232.1"/>
    </source>
</evidence>
<accession>A0A367LVV9</accession>